<keyword evidence="6" id="KW-0472">Membrane</keyword>
<protein>
    <recommendedName>
        <fullName evidence="7">TF-B3 domain-containing protein</fullName>
    </recommendedName>
</protein>
<feature type="domain" description="TF-B3" evidence="7">
    <location>
        <begin position="319"/>
        <end position="397"/>
    </location>
</feature>
<evidence type="ECO:0000313" key="8">
    <source>
        <dbReference type="EMBL" id="KAI7736907.1"/>
    </source>
</evidence>
<keyword evidence="2" id="KW-0805">Transcription regulation</keyword>
<feature type="transmembrane region" description="Helical" evidence="6">
    <location>
        <begin position="29"/>
        <end position="50"/>
    </location>
</feature>
<evidence type="ECO:0000256" key="3">
    <source>
        <dbReference type="ARBA" id="ARBA00023125"/>
    </source>
</evidence>
<comment type="subcellular location">
    <subcellularLocation>
        <location evidence="1">Nucleus</location>
    </subcellularLocation>
</comment>
<evidence type="ECO:0000259" key="7">
    <source>
        <dbReference type="PROSITE" id="PS50863"/>
    </source>
</evidence>
<feature type="transmembrane region" description="Helical" evidence="6">
    <location>
        <begin position="71"/>
        <end position="90"/>
    </location>
</feature>
<reference evidence="8" key="1">
    <citation type="submission" date="2022-06" db="EMBL/GenBank/DDBJ databases">
        <title>Uncovering the hologenomic basis of an extraordinary plant invasion.</title>
        <authorList>
            <person name="Bieker V.C."/>
            <person name="Martin M.D."/>
            <person name="Gilbert T."/>
            <person name="Hodgins K."/>
            <person name="Battlay P."/>
            <person name="Petersen B."/>
            <person name="Wilson J."/>
        </authorList>
    </citation>
    <scope>NUCLEOTIDE SEQUENCE</scope>
    <source>
        <strain evidence="8">AA19_3_7</strain>
        <tissue evidence="8">Leaf</tissue>
    </source>
</reference>
<keyword evidence="9" id="KW-1185">Reference proteome</keyword>
<dbReference type="PROSITE" id="PS50863">
    <property type="entry name" value="B3"/>
    <property type="match status" value="1"/>
</dbReference>
<dbReference type="GO" id="GO:0005634">
    <property type="term" value="C:nucleus"/>
    <property type="evidence" value="ECO:0007669"/>
    <property type="project" value="UniProtKB-SubCell"/>
</dbReference>
<evidence type="ECO:0000256" key="6">
    <source>
        <dbReference type="SAM" id="Phobius"/>
    </source>
</evidence>
<keyword evidence="3" id="KW-0238">DNA-binding</keyword>
<keyword evidence="4" id="KW-0804">Transcription</keyword>
<comment type="caution">
    <text evidence="8">The sequence shown here is derived from an EMBL/GenBank/DDBJ whole genome shotgun (WGS) entry which is preliminary data.</text>
</comment>
<organism evidence="8 9">
    <name type="scientific">Ambrosia artemisiifolia</name>
    <name type="common">Common ragweed</name>
    <dbReference type="NCBI Taxonomy" id="4212"/>
    <lineage>
        <taxon>Eukaryota</taxon>
        <taxon>Viridiplantae</taxon>
        <taxon>Streptophyta</taxon>
        <taxon>Embryophyta</taxon>
        <taxon>Tracheophyta</taxon>
        <taxon>Spermatophyta</taxon>
        <taxon>Magnoliopsida</taxon>
        <taxon>eudicotyledons</taxon>
        <taxon>Gunneridae</taxon>
        <taxon>Pentapetalae</taxon>
        <taxon>asterids</taxon>
        <taxon>campanulids</taxon>
        <taxon>Asterales</taxon>
        <taxon>Asteraceae</taxon>
        <taxon>Asteroideae</taxon>
        <taxon>Heliantheae alliance</taxon>
        <taxon>Heliantheae</taxon>
        <taxon>Ambrosia</taxon>
    </lineage>
</organism>
<dbReference type="CDD" id="cd10017">
    <property type="entry name" value="B3_DNA"/>
    <property type="match status" value="1"/>
</dbReference>
<keyword evidence="5" id="KW-0539">Nucleus</keyword>
<keyword evidence="6" id="KW-1133">Transmembrane helix</keyword>
<dbReference type="InterPro" id="IPR003340">
    <property type="entry name" value="B3_DNA-bd"/>
</dbReference>
<sequence length="488" mass="54741">MGAKLLEIFRFPYAINKTVYRFTFLKAPLHGVSAVIVGSTASCAIYFGTCELVTIETKILMWLRTFVKKKFLMFIVVVMYDGSVVVVVVVCDCRVVVVSRRSARFFRKKGKGDVGGFVVALKQEQPNKWNTTNSTQNRHDIVKNWLQFDPTLPDPVVNMTHLRYQSHSSTCHLTRTTDVSPVLSLFFLKNGGRNQLNNCSNKRFSEATTRSNIKDGGVVVLSAPNLKKLSSQLNIFHDGFSTTPVTYNEGGVLDRKLFGIVKSMTAGSTRIVLDGLNRETDVAPVGFSANNPWLTIGFYFLIWSSNSCQSAAGDWKQALPYEHVTHHFDNKDLDKPFIIRFGSANQWLVRVEKPLTGYYLTDGWDKVFEDLKLQIGDSLLFEKVKETTFNIEIFLQDGSNVDPNNNEPNKQVEIINISTDESDDDVLSHELNADDDAPVNSPAVEQHDVAVDPHEINDVADVSMDSAAVEDPSVVKQLTHRFVIFPLF</sequence>
<dbReference type="EMBL" id="JAMZMK010009168">
    <property type="protein sequence ID" value="KAI7736907.1"/>
    <property type="molecule type" value="Genomic_DNA"/>
</dbReference>
<evidence type="ECO:0000256" key="1">
    <source>
        <dbReference type="ARBA" id="ARBA00004123"/>
    </source>
</evidence>
<accession>A0AAD5C802</accession>
<dbReference type="SUPFAM" id="SSF101936">
    <property type="entry name" value="DNA-binding pseudobarrel domain"/>
    <property type="match status" value="1"/>
</dbReference>
<dbReference type="GO" id="GO:0003677">
    <property type="term" value="F:DNA binding"/>
    <property type="evidence" value="ECO:0007669"/>
    <property type="project" value="UniProtKB-KW"/>
</dbReference>
<evidence type="ECO:0000256" key="5">
    <source>
        <dbReference type="ARBA" id="ARBA00023242"/>
    </source>
</evidence>
<dbReference type="Proteomes" id="UP001206925">
    <property type="component" value="Unassembled WGS sequence"/>
</dbReference>
<dbReference type="Pfam" id="PF02362">
    <property type="entry name" value="B3"/>
    <property type="match status" value="1"/>
</dbReference>
<evidence type="ECO:0000256" key="2">
    <source>
        <dbReference type="ARBA" id="ARBA00023015"/>
    </source>
</evidence>
<keyword evidence="6" id="KW-0812">Transmembrane</keyword>
<dbReference type="Gene3D" id="2.40.330.10">
    <property type="entry name" value="DNA-binding pseudobarrel domain"/>
    <property type="match status" value="1"/>
</dbReference>
<dbReference type="AlphaFoldDB" id="A0AAD5C802"/>
<evidence type="ECO:0000256" key="4">
    <source>
        <dbReference type="ARBA" id="ARBA00023163"/>
    </source>
</evidence>
<dbReference type="InterPro" id="IPR015300">
    <property type="entry name" value="DNA-bd_pseudobarrel_sf"/>
</dbReference>
<proteinExistence type="predicted"/>
<gene>
    <name evidence="8" type="ORF">M8C21_032338</name>
</gene>
<evidence type="ECO:0000313" key="9">
    <source>
        <dbReference type="Proteomes" id="UP001206925"/>
    </source>
</evidence>
<name>A0AAD5C802_AMBAR</name>